<organism evidence="2 3">
    <name type="scientific">Babesia ovata</name>
    <dbReference type="NCBI Taxonomy" id="189622"/>
    <lineage>
        <taxon>Eukaryota</taxon>
        <taxon>Sar</taxon>
        <taxon>Alveolata</taxon>
        <taxon>Apicomplexa</taxon>
        <taxon>Aconoidasida</taxon>
        <taxon>Piroplasmida</taxon>
        <taxon>Babesiidae</taxon>
        <taxon>Babesia</taxon>
    </lineage>
</organism>
<proteinExistence type="predicted"/>
<dbReference type="VEuPathDB" id="PiroplasmaDB:BOVATA_012140"/>
<protein>
    <submittedName>
        <fullName evidence="2">Aminoglycoside phosphotransferase, putative</fullName>
    </submittedName>
</protein>
<evidence type="ECO:0000313" key="3">
    <source>
        <dbReference type="Proteomes" id="UP000236319"/>
    </source>
</evidence>
<keyword evidence="3" id="KW-1185">Reference proteome</keyword>
<feature type="region of interest" description="Disordered" evidence="1">
    <location>
        <begin position="1"/>
        <end position="28"/>
    </location>
</feature>
<dbReference type="GO" id="GO:0016740">
    <property type="term" value="F:transferase activity"/>
    <property type="evidence" value="ECO:0007669"/>
    <property type="project" value="UniProtKB-KW"/>
</dbReference>
<comment type="caution">
    <text evidence="2">The sequence shown here is derived from an EMBL/GenBank/DDBJ whole genome shotgun (WGS) entry which is preliminary data.</text>
</comment>
<reference evidence="2 3" key="1">
    <citation type="journal article" date="2017" name="BMC Genomics">
        <title>Whole-genome assembly of Babesia ovata and comparative genomics between closely related pathogens.</title>
        <authorList>
            <person name="Yamagishi J."/>
            <person name="Asada M."/>
            <person name="Hakimi H."/>
            <person name="Tanaka T.Q."/>
            <person name="Sugimoto C."/>
            <person name="Kawazu S."/>
        </authorList>
    </citation>
    <scope>NUCLEOTIDE SEQUENCE [LARGE SCALE GENOMIC DNA]</scope>
    <source>
        <strain evidence="2 3">Miyake</strain>
    </source>
</reference>
<sequence>MSIVSRSDEQPSAQRRDGGDPRPLASARPVSVAVQRAFEVESGDLVHVQHARLFAQKQNVPTLALHPVHGRESDAISRDAIDHLHRYDDVLSVSHHRLCEVVGDRRRPDHAQRGQVYDCDRIPRRPQLPINPVVDLQEARYGGVRSDGVHALEAVRCAVEAPDAYLPILAGRQDGRVHQNGGGHGRGVPVYERGSASWDVVHGYVSRAQPCKQAVVDAAHAEYDLIRRAPAPRLERVLVHVLHVQRERSLLHQRHAAIHVACQRQPLDARPLARGEQIQPSVTHTAHSERADSLVADILQVAHSLQGVAVEALGAEPTLICTRSISLSSRNLPFSA</sequence>
<accession>A0A2H6K9Q3</accession>
<evidence type="ECO:0000256" key="1">
    <source>
        <dbReference type="SAM" id="MobiDB-lite"/>
    </source>
</evidence>
<evidence type="ECO:0000313" key="2">
    <source>
        <dbReference type="EMBL" id="GBE59721.1"/>
    </source>
</evidence>
<gene>
    <name evidence="2" type="ORF">BOVATA_012140</name>
</gene>
<dbReference type="AlphaFoldDB" id="A0A2H6K9Q3"/>
<name>A0A2H6K9Q3_9APIC</name>
<dbReference type="GeneID" id="39873491"/>
<dbReference type="Proteomes" id="UP000236319">
    <property type="component" value="Unassembled WGS sequence"/>
</dbReference>
<keyword evidence="2" id="KW-0808">Transferase</keyword>
<dbReference type="EMBL" id="BDSA01000001">
    <property type="protein sequence ID" value="GBE59721.1"/>
    <property type="molecule type" value="Genomic_DNA"/>
</dbReference>
<feature type="compositionally biased region" description="Basic and acidic residues" evidence="1">
    <location>
        <begin position="1"/>
        <end position="20"/>
    </location>
</feature>
<dbReference type="RefSeq" id="XP_028865964.1">
    <property type="nucleotide sequence ID" value="XM_029010131.1"/>
</dbReference>